<name>A0A1W1VIJ1_9DEIO</name>
<dbReference type="EMBL" id="FWWU01000009">
    <property type="protein sequence ID" value="SMB93205.1"/>
    <property type="molecule type" value="Genomic_DNA"/>
</dbReference>
<evidence type="ECO:0000313" key="2">
    <source>
        <dbReference type="EMBL" id="SMB93205.1"/>
    </source>
</evidence>
<keyword evidence="1" id="KW-1133">Transmembrane helix</keyword>
<reference evidence="2 3" key="1">
    <citation type="submission" date="2017-04" db="EMBL/GenBank/DDBJ databases">
        <authorList>
            <person name="Afonso C.L."/>
            <person name="Miller P.J."/>
            <person name="Scott M.A."/>
            <person name="Spackman E."/>
            <person name="Goraichik I."/>
            <person name="Dimitrov K.M."/>
            <person name="Suarez D.L."/>
            <person name="Swayne D.E."/>
        </authorList>
    </citation>
    <scope>NUCLEOTIDE SEQUENCE [LARGE SCALE GENOMIC DNA]</scope>
    <source>
        <strain evidence="2 3">KR-140</strain>
    </source>
</reference>
<dbReference type="Proteomes" id="UP000192582">
    <property type="component" value="Unassembled WGS sequence"/>
</dbReference>
<sequence>MNGRQYRTEILAGHTFHTKPMFVPVLLLGALALAFFLLGLALFLRGAMVRYALWGLSLLAGLCFFVAFLL</sequence>
<keyword evidence="3" id="KW-1185">Reference proteome</keyword>
<keyword evidence="1" id="KW-0472">Membrane</keyword>
<evidence type="ECO:0000313" key="3">
    <source>
        <dbReference type="Proteomes" id="UP000192582"/>
    </source>
</evidence>
<gene>
    <name evidence="2" type="ORF">SAMN00790413_01888</name>
</gene>
<evidence type="ECO:0000256" key="1">
    <source>
        <dbReference type="SAM" id="Phobius"/>
    </source>
</evidence>
<organism evidence="2 3">
    <name type="scientific">Deinococcus hopiensis KR-140</name>
    <dbReference type="NCBI Taxonomy" id="695939"/>
    <lineage>
        <taxon>Bacteria</taxon>
        <taxon>Thermotogati</taxon>
        <taxon>Deinococcota</taxon>
        <taxon>Deinococci</taxon>
        <taxon>Deinococcales</taxon>
        <taxon>Deinococcaceae</taxon>
        <taxon>Deinococcus</taxon>
    </lineage>
</organism>
<dbReference type="AlphaFoldDB" id="A0A1W1VIJ1"/>
<proteinExistence type="predicted"/>
<feature type="transmembrane region" description="Helical" evidence="1">
    <location>
        <begin position="51"/>
        <end position="69"/>
    </location>
</feature>
<feature type="transmembrane region" description="Helical" evidence="1">
    <location>
        <begin position="21"/>
        <end position="44"/>
    </location>
</feature>
<keyword evidence="1" id="KW-0812">Transmembrane</keyword>
<accession>A0A1W1VIJ1</accession>
<protein>
    <submittedName>
        <fullName evidence="2">Uncharacterized protein</fullName>
    </submittedName>
</protein>
<dbReference type="RefSeq" id="WP_084049264.1">
    <property type="nucleotide sequence ID" value="NZ_FWWU01000009.1"/>
</dbReference>